<comment type="similarity">
    <text evidence="1 7">Belongs to the Lgt family.</text>
</comment>
<dbReference type="GO" id="GO:0042158">
    <property type="term" value="P:lipoprotein biosynthetic process"/>
    <property type="evidence" value="ECO:0007669"/>
    <property type="project" value="UniProtKB-UniRule"/>
</dbReference>
<feature type="transmembrane region" description="Helical" evidence="7">
    <location>
        <begin position="213"/>
        <end position="231"/>
    </location>
</feature>
<evidence type="ECO:0000256" key="5">
    <source>
        <dbReference type="ARBA" id="ARBA00022989"/>
    </source>
</evidence>
<dbReference type="GO" id="GO:0008961">
    <property type="term" value="F:phosphatidylglycerol-prolipoprotein diacylglyceryl transferase activity"/>
    <property type="evidence" value="ECO:0007669"/>
    <property type="project" value="UniProtKB-UniRule"/>
</dbReference>
<evidence type="ECO:0000256" key="7">
    <source>
        <dbReference type="HAMAP-Rule" id="MF_01147"/>
    </source>
</evidence>
<keyword evidence="5 7" id="KW-1133">Transmembrane helix</keyword>
<keyword evidence="3 7" id="KW-0808">Transferase</keyword>
<feature type="transmembrane region" description="Helical" evidence="7">
    <location>
        <begin position="102"/>
        <end position="119"/>
    </location>
</feature>
<evidence type="ECO:0000256" key="3">
    <source>
        <dbReference type="ARBA" id="ARBA00022679"/>
    </source>
</evidence>
<keyword evidence="6 7" id="KW-0472">Membrane</keyword>
<keyword evidence="2 7" id="KW-1003">Cell membrane</keyword>
<dbReference type="EMBL" id="CP061800">
    <property type="protein sequence ID" value="QTA88618.1"/>
    <property type="molecule type" value="Genomic_DNA"/>
</dbReference>
<dbReference type="KEGG" id="dmm:dnm_046650"/>
<organism evidence="8 9">
    <name type="scientific">Desulfonema magnum</name>
    <dbReference type="NCBI Taxonomy" id="45655"/>
    <lineage>
        <taxon>Bacteria</taxon>
        <taxon>Pseudomonadati</taxon>
        <taxon>Thermodesulfobacteriota</taxon>
        <taxon>Desulfobacteria</taxon>
        <taxon>Desulfobacterales</taxon>
        <taxon>Desulfococcaceae</taxon>
        <taxon>Desulfonema</taxon>
    </lineage>
</organism>
<evidence type="ECO:0000256" key="4">
    <source>
        <dbReference type="ARBA" id="ARBA00022692"/>
    </source>
</evidence>
<name>A0A975GQ64_9BACT</name>
<gene>
    <name evidence="7 8" type="primary">lgt</name>
    <name evidence="8" type="ORF">dnm_046650</name>
</gene>
<feature type="transmembrane region" description="Helical" evidence="7">
    <location>
        <begin position="142"/>
        <end position="165"/>
    </location>
</feature>
<evidence type="ECO:0000256" key="6">
    <source>
        <dbReference type="ARBA" id="ARBA00023136"/>
    </source>
</evidence>
<dbReference type="AlphaFoldDB" id="A0A975GQ64"/>
<evidence type="ECO:0000256" key="1">
    <source>
        <dbReference type="ARBA" id="ARBA00007150"/>
    </source>
</evidence>
<feature type="transmembrane region" description="Helical" evidence="7">
    <location>
        <begin position="185"/>
        <end position="201"/>
    </location>
</feature>
<dbReference type="PANTHER" id="PTHR30589">
    <property type="entry name" value="PROLIPOPROTEIN DIACYLGLYCERYL TRANSFERASE"/>
    <property type="match status" value="1"/>
</dbReference>
<keyword evidence="9" id="KW-1185">Reference proteome</keyword>
<dbReference type="GO" id="GO:0005886">
    <property type="term" value="C:plasma membrane"/>
    <property type="evidence" value="ECO:0007669"/>
    <property type="project" value="UniProtKB-SubCell"/>
</dbReference>
<dbReference type="NCBIfam" id="TIGR00544">
    <property type="entry name" value="lgt"/>
    <property type="match status" value="1"/>
</dbReference>
<comment type="pathway">
    <text evidence="7">Protein modification; lipoprotein biosynthesis (diacylglyceryl transfer).</text>
</comment>
<dbReference type="RefSeq" id="WP_246556326.1">
    <property type="nucleotide sequence ID" value="NZ_CP061800.1"/>
</dbReference>
<sequence length="273" mass="30813">MPNYQLSIINYQLSKMYPVLFKFGQIAIYTYGLFIALGFLAGISVAKKEAVRVGEDPDKMMDICFYILISAIIASRLFYVVVNLEMFLSAPLDIFKIWNGGLVFYGGFIGAAVTAFIYLKKHRMPLWKTLDILAPSLALGHFLGRIGCFFAGCCYGKVCHLPWAITFSHPDSLAPTGIPLHPTQLYSALNNLMIFGFLWLFRRRKKFDGQLCWIYVLIYGITRSVIEVFRGDDRGDFIFGVLSVSQTIGIIMAIIAIVMLIFLSKKTSSDFRN</sequence>
<reference evidence="8" key="1">
    <citation type="journal article" date="2021" name="Microb. Physiol.">
        <title>Proteogenomic Insights into the Physiology of Marine, Sulfate-Reducing, Filamentous Desulfonema limicola and Desulfonema magnum.</title>
        <authorList>
            <person name="Schnaars V."/>
            <person name="Wohlbrand L."/>
            <person name="Scheve S."/>
            <person name="Hinrichs C."/>
            <person name="Reinhardt R."/>
            <person name="Rabus R."/>
        </authorList>
    </citation>
    <scope>NUCLEOTIDE SEQUENCE</scope>
    <source>
        <strain evidence="8">4be13</strain>
    </source>
</reference>
<evidence type="ECO:0000313" key="9">
    <source>
        <dbReference type="Proteomes" id="UP000663722"/>
    </source>
</evidence>
<protein>
    <recommendedName>
        <fullName evidence="7">Phosphatidylglycerol--prolipoprotein diacylglyceryl transferase</fullName>
        <ecNumber evidence="7">2.5.1.145</ecNumber>
    </recommendedName>
</protein>
<dbReference type="EC" id="2.5.1.145" evidence="7"/>
<dbReference type="PANTHER" id="PTHR30589:SF0">
    <property type="entry name" value="PHOSPHATIDYLGLYCEROL--PROLIPOPROTEIN DIACYLGLYCERYL TRANSFERASE"/>
    <property type="match status" value="1"/>
</dbReference>
<evidence type="ECO:0000313" key="8">
    <source>
        <dbReference type="EMBL" id="QTA88618.1"/>
    </source>
</evidence>
<dbReference type="Pfam" id="PF01790">
    <property type="entry name" value="LGT"/>
    <property type="match status" value="1"/>
</dbReference>
<comment type="function">
    <text evidence="7">Catalyzes the transfer of the diacylglyceryl group from phosphatidylglycerol to the sulfhydryl group of the N-terminal cysteine of a prolipoprotein, the first step in the formation of mature lipoproteins.</text>
</comment>
<feature type="transmembrane region" description="Helical" evidence="7">
    <location>
        <begin position="63"/>
        <end position="82"/>
    </location>
</feature>
<feature type="binding site" evidence="7">
    <location>
        <position position="145"/>
    </location>
    <ligand>
        <name>a 1,2-diacyl-sn-glycero-3-phospho-(1'-sn-glycerol)</name>
        <dbReference type="ChEBI" id="CHEBI:64716"/>
    </ligand>
</feature>
<proteinExistence type="inferred from homology"/>
<comment type="subcellular location">
    <subcellularLocation>
        <location evidence="7">Cell membrane</location>
        <topology evidence="7">Multi-pass membrane protein</topology>
    </subcellularLocation>
</comment>
<accession>A0A975GQ64</accession>
<dbReference type="Proteomes" id="UP000663722">
    <property type="component" value="Chromosome"/>
</dbReference>
<keyword evidence="4 7" id="KW-0812">Transmembrane</keyword>
<dbReference type="InterPro" id="IPR001640">
    <property type="entry name" value="Lgt"/>
</dbReference>
<dbReference type="HAMAP" id="MF_01147">
    <property type="entry name" value="Lgt"/>
    <property type="match status" value="1"/>
</dbReference>
<feature type="transmembrane region" description="Helical" evidence="7">
    <location>
        <begin position="237"/>
        <end position="263"/>
    </location>
</feature>
<feature type="transmembrane region" description="Helical" evidence="7">
    <location>
        <begin position="20"/>
        <end position="43"/>
    </location>
</feature>
<evidence type="ECO:0000256" key="2">
    <source>
        <dbReference type="ARBA" id="ARBA00022475"/>
    </source>
</evidence>
<comment type="catalytic activity">
    <reaction evidence="7">
        <text>L-cysteinyl-[prolipoprotein] + a 1,2-diacyl-sn-glycero-3-phospho-(1'-sn-glycerol) = an S-1,2-diacyl-sn-glyceryl-L-cysteinyl-[prolipoprotein] + sn-glycerol 1-phosphate + H(+)</text>
        <dbReference type="Rhea" id="RHEA:56712"/>
        <dbReference type="Rhea" id="RHEA-COMP:14679"/>
        <dbReference type="Rhea" id="RHEA-COMP:14680"/>
        <dbReference type="ChEBI" id="CHEBI:15378"/>
        <dbReference type="ChEBI" id="CHEBI:29950"/>
        <dbReference type="ChEBI" id="CHEBI:57685"/>
        <dbReference type="ChEBI" id="CHEBI:64716"/>
        <dbReference type="ChEBI" id="CHEBI:140658"/>
        <dbReference type="EC" id="2.5.1.145"/>
    </reaction>
</comment>